<accession>A0A495II11</accession>
<reference evidence="2 3" key="1">
    <citation type="submission" date="2018-10" db="EMBL/GenBank/DDBJ databases">
        <title>Sequencing the genomes of 1000 actinobacteria strains.</title>
        <authorList>
            <person name="Klenk H.-P."/>
        </authorList>
    </citation>
    <scope>NUCLEOTIDE SEQUENCE [LARGE SCALE GENOMIC DNA]</scope>
    <source>
        <strain evidence="2 3">DSM 17894</strain>
    </source>
</reference>
<comment type="caution">
    <text evidence="2">The sequence shown here is derived from an EMBL/GenBank/DDBJ whole genome shotgun (WGS) entry which is preliminary data.</text>
</comment>
<evidence type="ECO:0000313" key="2">
    <source>
        <dbReference type="EMBL" id="RKR74941.1"/>
    </source>
</evidence>
<dbReference type="GO" id="GO:0016301">
    <property type="term" value="F:kinase activity"/>
    <property type="evidence" value="ECO:0007669"/>
    <property type="project" value="UniProtKB-KW"/>
</dbReference>
<sequence length="304" mass="32296">MAMHDDEVPIDLATASRLIATQFPEWAAEPVRALATDGTVNAIYRVGTGLAARFPLQGVDPAAVRADLENEATAMQELGDTCPFPTPRPVAIGAPGPVYPLPWSVQTWVDGDVATPDGLAGSAPFADDLAALVAALRSADTLGRSFDGKGRGGDLRDSDEWMAVCFAESEGLLPVERLRALWEGLREVPPSGPDVMSHRDLTPANLLVSGGRLVGVIDGGSFGPADPALDLVCAWHLLEAEGRRIMRARLACTDTEWLRGAAWALQQSMGLVWYYRESNPGMSALGRSTLARLLADADLTALTP</sequence>
<evidence type="ECO:0000313" key="3">
    <source>
        <dbReference type="Proteomes" id="UP000280008"/>
    </source>
</evidence>
<dbReference type="RefSeq" id="WP_121369795.1">
    <property type="nucleotide sequence ID" value="NZ_RBKS01000001.1"/>
</dbReference>
<protein>
    <submittedName>
        <fullName evidence="2">Aminoglycoside phosphotransferase (APT) family kinase protein</fullName>
    </submittedName>
</protein>
<dbReference type="InterPro" id="IPR011009">
    <property type="entry name" value="Kinase-like_dom_sf"/>
</dbReference>
<dbReference type="Pfam" id="PF01636">
    <property type="entry name" value="APH"/>
    <property type="match status" value="1"/>
</dbReference>
<keyword evidence="2" id="KW-0808">Transferase</keyword>
<dbReference type="InterPro" id="IPR051678">
    <property type="entry name" value="AGP_Transferase"/>
</dbReference>
<name>A0A495II11_9MICO</name>
<dbReference type="CDD" id="cd05155">
    <property type="entry name" value="APH_ChoK_like_1"/>
    <property type="match status" value="1"/>
</dbReference>
<gene>
    <name evidence="2" type="ORF">C8E83_2075</name>
</gene>
<dbReference type="OrthoDB" id="9797603at2"/>
<dbReference type="InterPro" id="IPR002575">
    <property type="entry name" value="Aminoglycoside_PTrfase"/>
</dbReference>
<dbReference type="EMBL" id="RBKS01000001">
    <property type="protein sequence ID" value="RKR74941.1"/>
    <property type="molecule type" value="Genomic_DNA"/>
</dbReference>
<dbReference type="PANTHER" id="PTHR21310">
    <property type="entry name" value="AMINOGLYCOSIDE PHOSPHOTRANSFERASE-RELATED-RELATED"/>
    <property type="match status" value="1"/>
</dbReference>
<keyword evidence="2" id="KW-0418">Kinase</keyword>
<dbReference type="PANTHER" id="PTHR21310:SF42">
    <property type="entry name" value="BIFUNCTIONAL AAC_APH"/>
    <property type="match status" value="1"/>
</dbReference>
<dbReference type="Gene3D" id="3.90.1200.10">
    <property type="match status" value="1"/>
</dbReference>
<organism evidence="2 3">
    <name type="scientific">Frondihabitans australicus</name>
    <dbReference type="NCBI Taxonomy" id="386892"/>
    <lineage>
        <taxon>Bacteria</taxon>
        <taxon>Bacillati</taxon>
        <taxon>Actinomycetota</taxon>
        <taxon>Actinomycetes</taxon>
        <taxon>Micrococcales</taxon>
        <taxon>Microbacteriaceae</taxon>
        <taxon>Frondihabitans</taxon>
    </lineage>
</organism>
<feature type="domain" description="Aminoglycoside phosphotransferase" evidence="1">
    <location>
        <begin position="37"/>
        <end position="250"/>
    </location>
</feature>
<proteinExistence type="predicted"/>
<dbReference type="AlphaFoldDB" id="A0A495II11"/>
<dbReference type="SUPFAM" id="SSF56112">
    <property type="entry name" value="Protein kinase-like (PK-like)"/>
    <property type="match status" value="1"/>
</dbReference>
<keyword evidence="3" id="KW-1185">Reference proteome</keyword>
<dbReference type="Proteomes" id="UP000280008">
    <property type="component" value="Unassembled WGS sequence"/>
</dbReference>
<dbReference type="Gene3D" id="3.30.200.20">
    <property type="entry name" value="Phosphorylase Kinase, domain 1"/>
    <property type="match status" value="1"/>
</dbReference>
<evidence type="ECO:0000259" key="1">
    <source>
        <dbReference type="Pfam" id="PF01636"/>
    </source>
</evidence>